<sequence>MEQKPPRLMTPFDSLITPPGLYTLKLLLPYTPPSAQHFLAVYIKFAELSYTMEHFRGFPAASRPLELFSELKAYMSPEERENLEQMETMMNMMEMMQHADAADFMQDFMKGGFEDDERMDGPSDAEEYGSGEAGADPQRSQ</sequence>
<dbReference type="EMBL" id="DYXE01000086">
    <property type="protein sequence ID" value="HJH50688.1"/>
    <property type="molecule type" value="Genomic_DNA"/>
</dbReference>
<evidence type="ECO:0000313" key="3">
    <source>
        <dbReference type="Proteomes" id="UP000813420"/>
    </source>
</evidence>
<comment type="caution">
    <text evidence="2">The sequence shown here is derived from an EMBL/GenBank/DDBJ whole genome shotgun (WGS) entry which is preliminary data.</text>
</comment>
<feature type="compositionally biased region" description="Acidic residues" evidence="1">
    <location>
        <begin position="114"/>
        <end position="129"/>
    </location>
</feature>
<protein>
    <submittedName>
        <fullName evidence="2">Uncharacterized protein</fullName>
    </submittedName>
</protein>
<proteinExistence type="predicted"/>
<gene>
    <name evidence="2" type="ORF">K8V39_10535</name>
</gene>
<feature type="region of interest" description="Disordered" evidence="1">
    <location>
        <begin position="112"/>
        <end position="141"/>
    </location>
</feature>
<dbReference type="RefSeq" id="WP_277238688.1">
    <property type="nucleotide sequence ID" value="NZ_CALWFG010000054.1"/>
</dbReference>
<dbReference type="Proteomes" id="UP000813420">
    <property type="component" value="Unassembled WGS sequence"/>
</dbReference>
<reference evidence="2" key="1">
    <citation type="journal article" date="2021" name="PeerJ">
        <title>Extensive microbial diversity within the chicken gut microbiome revealed by metagenomics and culture.</title>
        <authorList>
            <person name="Gilroy R."/>
            <person name="Ravi A."/>
            <person name="Getino M."/>
            <person name="Pursley I."/>
            <person name="Horton D.L."/>
            <person name="Alikhan N.F."/>
            <person name="Baker D."/>
            <person name="Gharbi K."/>
            <person name="Hall N."/>
            <person name="Watson M."/>
            <person name="Adriaenssens E.M."/>
            <person name="Foster-Nyarko E."/>
            <person name="Jarju S."/>
            <person name="Secka A."/>
            <person name="Antonio M."/>
            <person name="Oren A."/>
            <person name="Chaudhuri R.R."/>
            <person name="La Ragione R."/>
            <person name="Hildebrand F."/>
            <person name="Pallen M.J."/>
        </authorList>
    </citation>
    <scope>NUCLEOTIDE SEQUENCE</scope>
    <source>
        <strain evidence="2">USAMLcec4-12693</strain>
    </source>
</reference>
<evidence type="ECO:0000256" key="1">
    <source>
        <dbReference type="SAM" id="MobiDB-lite"/>
    </source>
</evidence>
<organism evidence="2 3">
    <name type="scientific">Merdimonas faecis</name>
    <dbReference type="NCBI Taxonomy" id="1653435"/>
    <lineage>
        <taxon>Bacteria</taxon>
        <taxon>Bacillati</taxon>
        <taxon>Bacillota</taxon>
        <taxon>Clostridia</taxon>
        <taxon>Lachnospirales</taxon>
        <taxon>Lachnospiraceae</taxon>
        <taxon>Merdimonas</taxon>
    </lineage>
</organism>
<evidence type="ECO:0000313" key="2">
    <source>
        <dbReference type="EMBL" id="HJH50688.1"/>
    </source>
</evidence>
<accession>A0A9D3AKC6</accession>
<dbReference type="AlphaFoldDB" id="A0A9D3AKC6"/>
<name>A0A9D3AKC6_9FIRM</name>
<reference evidence="2" key="2">
    <citation type="submission" date="2021-09" db="EMBL/GenBank/DDBJ databases">
        <authorList>
            <person name="Gilroy R."/>
        </authorList>
    </citation>
    <scope>NUCLEOTIDE SEQUENCE</scope>
    <source>
        <strain evidence="2">USAMLcec4-12693</strain>
    </source>
</reference>